<name>A0ABU2LZD7_9ACTN</name>
<evidence type="ECO:0000313" key="7">
    <source>
        <dbReference type="Proteomes" id="UP001183420"/>
    </source>
</evidence>
<dbReference type="InterPro" id="IPR005119">
    <property type="entry name" value="LysR_subst-bd"/>
</dbReference>
<dbReference type="PANTHER" id="PTHR30346:SF0">
    <property type="entry name" value="HCA OPERON TRANSCRIPTIONAL ACTIVATOR HCAR"/>
    <property type="match status" value="1"/>
</dbReference>
<dbReference type="CDD" id="cd08412">
    <property type="entry name" value="PBP2_PAO1_like"/>
    <property type="match status" value="1"/>
</dbReference>
<evidence type="ECO:0000256" key="3">
    <source>
        <dbReference type="ARBA" id="ARBA00023125"/>
    </source>
</evidence>
<keyword evidence="2" id="KW-0805">Transcription regulation</keyword>
<dbReference type="InterPro" id="IPR036388">
    <property type="entry name" value="WH-like_DNA-bd_sf"/>
</dbReference>
<organism evidence="6 7">
    <name type="scientific">Streptomyces millisiae</name>
    <dbReference type="NCBI Taxonomy" id="3075542"/>
    <lineage>
        <taxon>Bacteria</taxon>
        <taxon>Bacillati</taxon>
        <taxon>Actinomycetota</taxon>
        <taxon>Actinomycetes</taxon>
        <taxon>Kitasatosporales</taxon>
        <taxon>Streptomycetaceae</taxon>
        <taxon>Streptomyces</taxon>
    </lineage>
</organism>
<dbReference type="Pfam" id="PF03466">
    <property type="entry name" value="LysR_substrate"/>
    <property type="match status" value="1"/>
</dbReference>
<dbReference type="InterPro" id="IPR000847">
    <property type="entry name" value="LysR_HTH_N"/>
</dbReference>
<keyword evidence="3" id="KW-0238">DNA-binding</keyword>
<dbReference type="Gene3D" id="1.10.10.10">
    <property type="entry name" value="Winged helix-like DNA-binding domain superfamily/Winged helix DNA-binding domain"/>
    <property type="match status" value="1"/>
</dbReference>
<feature type="domain" description="HTH lysR-type" evidence="5">
    <location>
        <begin position="12"/>
        <end position="70"/>
    </location>
</feature>
<accession>A0ABU2LZD7</accession>
<keyword evidence="7" id="KW-1185">Reference proteome</keyword>
<evidence type="ECO:0000256" key="1">
    <source>
        <dbReference type="ARBA" id="ARBA00009437"/>
    </source>
</evidence>
<gene>
    <name evidence="6" type="ORF">RNC47_32035</name>
</gene>
<comment type="caution">
    <text evidence="6">The sequence shown here is derived from an EMBL/GenBank/DDBJ whole genome shotgun (WGS) entry which is preliminary data.</text>
</comment>
<sequence>MARNRTRPSKAFTLTQLDYFVRAAELGSMTEAANSLYVAQSAISMAITHLERALGTQLFVRNRSKGLQLTATGDGLLTRARIILGAVDDTLDAFRPDVLTGPLHAACYPTLAPFFLPQIILDLTTAHPGIEPNIRECFADEIVRALGSRAVDIALTYDLGLGDGISKEHLATAPLYVAVAEGHPLTRRGRLSLSELAREPMILLDLPFSRDYFTEIFTSRGLVPNVCYRFASFEAVRAMVARGHGFALLHQRPAVGRAYDGGRVTALPIEDPVPGLDIVLACRESEPLSRKAETFAHHCRQALRAAIAGAPAIGRSALAGD</sequence>
<dbReference type="PANTHER" id="PTHR30346">
    <property type="entry name" value="TRANSCRIPTIONAL DUAL REGULATOR HCAR-RELATED"/>
    <property type="match status" value="1"/>
</dbReference>
<protein>
    <submittedName>
        <fullName evidence="6">LysR family transcriptional regulator</fullName>
    </submittedName>
</protein>
<evidence type="ECO:0000256" key="2">
    <source>
        <dbReference type="ARBA" id="ARBA00023015"/>
    </source>
</evidence>
<dbReference type="EMBL" id="JAVREM010000079">
    <property type="protein sequence ID" value="MDT0322952.1"/>
    <property type="molecule type" value="Genomic_DNA"/>
</dbReference>
<dbReference type="SUPFAM" id="SSF53850">
    <property type="entry name" value="Periplasmic binding protein-like II"/>
    <property type="match status" value="1"/>
</dbReference>
<dbReference type="SUPFAM" id="SSF46785">
    <property type="entry name" value="Winged helix' DNA-binding domain"/>
    <property type="match status" value="1"/>
</dbReference>
<dbReference type="Proteomes" id="UP001183420">
    <property type="component" value="Unassembled WGS sequence"/>
</dbReference>
<reference evidence="7" key="1">
    <citation type="submission" date="2023-07" db="EMBL/GenBank/DDBJ databases">
        <title>30 novel species of actinomycetes from the DSMZ collection.</title>
        <authorList>
            <person name="Nouioui I."/>
        </authorList>
    </citation>
    <scope>NUCLEOTIDE SEQUENCE [LARGE SCALE GENOMIC DNA]</scope>
    <source>
        <strain evidence="7">DSM 44918</strain>
    </source>
</reference>
<evidence type="ECO:0000313" key="6">
    <source>
        <dbReference type="EMBL" id="MDT0322952.1"/>
    </source>
</evidence>
<dbReference type="PROSITE" id="PS50931">
    <property type="entry name" value="HTH_LYSR"/>
    <property type="match status" value="1"/>
</dbReference>
<dbReference type="Gene3D" id="3.40.190.10">
    <property type="entry name" value="Periplasmic binding protein-like II"/>
    <property type="match status" value="2"/>
</dbReference>
<dbReference type="PRINTS" id="PR00039">
    <property type="entry name" value="HTHLYSR"/>
</dbReference>
<evidence type="ECO:0000259" key="5">
    <source>
        <dbReference type="PROSITE" id="PS50931"/>
    </source>
</evidence>
<dbReference type="RefSeq" id="WP_311603881.1">
    <property type="nucleotide sequence ID" value="NZ_JAVREM010000079.1"/>
</dbReference>
<evidence type="ECO:0000256" key="4">
    <source>
        <dbReference type="ARBA" id="ARBA00023163"/>
    </source>
</evidence>
<comment type="similarity">
    <text evidence="1">Belongs to the LysR transcriptional regulatory family.</text>
</comment>
<dbReference type="InterPro" id="IPR036390">
    <property type="entry name" value="WH_DNA-bd_sf"/>
</dbReference>
<keyword evidence="4" id="KW-0804">Transcription</keyword>
<proteinExistence type="inferred from homology"/>
<dbReference type="Pfam" id="PF00126">
    <property type="entry name" value="HTH_1"/>
    <property type="match status" value="1"/>
</dbReference>